<feature type="compositionally biased region" description="Basic and acidic residues" evidence="7">
    <location>
        <begin position="1774"/>
        <end position="1794"/>
    </location>
</feature>
<keyword evidence="1" id="KW-0675">Receptor</keyword>
<keyword evidence="6" id="KW-0067">ATP-binding</keyword>
<feature type="transmembrane region" description="Helical" evidence="8">
    <location>
        <begin position="354"/>
        <end position="376"/>
    </location>
</feature>
<dbReference type="STRING" id="307507.A0A2V0P854"/>
<dbReference type="PANTHER" id="PTHR31600:SF2">
    <property type="entry name" value="GAMETE ENRICHED GENE 10 PROTEIN-RELATED"/>
    <property type="match status" value="1"/>
</dbReference>
<feature type="domain" description="PAS" evidence="9">
    <location>
        <begin position="633"/>
        <end position="685"/>
    </location>
</feature>
<keyword evidence="4" id="KW-0547">Nucleotide-binding</keyword>
<keyword evidence="2" id="KW-0716">Sensory transduction</keyword>
<feature type="region of interest" description="Disordered" evidence="7">
    <location>
        <begin position="2193"/>
        <end position="2236"/>
    </location>
</feature>
<dbReference type="EMBL" id="BDRX01000069">
    <property type="protein sequence ID" value="GBF95739.1"/>
    <property type="molecule type" value="Genomic_DNA"/>
</dbReference>
<evidence type="ECO:0000256" key="1">
    <source>
        <dbReference type="ARBA" id="ARBA00022543"/>
    </source>
</evidence>
<keyword evidence="1" id="KW-0600">Photoreceptor protein</keyword>
<feature type="transmembrane region" description="Helical" evidence="8">
    <location>
        <begin position="1706"/>
        <end position="1733"/>
    </location>
</feature>
<feature type="region of interest" description="Disordered" evidence="7">
    <location>
        <begin position="1761"/>
        <end position="1815"/>
    </location>
</feature>
<evidence type="ECO:0000256" key="4">
    <source>
        <dbReference type="ARBA" id="ARBA00022741"/>
    </source>
</evidence>
<feature type="transmembrane region" description="Helical" evidence="8">
    <location>
        <begin position="278"/>
        <end position="298"/>
    </location>
</feature>
<dbReference type="NCBIfam" id="TIGR00229">
    <property type="entry name" value="sensory_box"/>
    <property type="match status" value="1"/>
</dbReference>
<feature type="region of interest" description="Disordered" evidence="7">
    <location>
        <begin position="1269"/>
        <end position="1393"/>
    </location>
</feature>
<accession>A0A2V0P854</accession>
<dbReference type="CDD" id="cd00130">
    <property type="entry name" value="PAS"/>
    <property type="match status" value="1"/>
</dbReference>
<dbReference type="Pfam" id="PF00989">
    <property type="entry name" value="PAS"/>
    <property type="match status" value="2"/>
</dbReference>
<feature type="transmembrane region" description="Helical" evidence="8">
    <location>
        <begin position="1878"/>
        <end position="1900"/>
    </location>
</feature>
<name>A0A2V0P854_9CHLO</name>
<keyword evidence="8" id="KW-0472">Membrane</keyword>
<feature type="compositionally biased region" description="Acidic residues" evidence="7">
    <location>
        <begin position="1795"/>
        <end position="1806"/>
    </location>
</feature>
<keyword evidence="8" id="KW-1133">Transmembrane helix</keyword>
<evidence type="ECO:0000256" key="5">
    <source>
        <dbReference type="ARBA" id="ARBA00022777"/>
    </source>
</evidence>
<sequence>MAAAYGRVMALALPLRRCAADAPSRRGAAGKDHGKVAAEDLQKQGQLLKALFGALYTLAKEKMNDSARMAYLTISVDFLLICCLFLMPEYPWAADEHNPIFKVFFYVEFHLPIAHTGYRFYLIVFYVLVATLFTSTGICIWVGWCFKNDSFPFLWPIKVARIVVSLFVSMFYIASLNIFLIAMQCKPEYDQHGKRHWVHLIYHHDCLAMPHAIHAGFSLVSSVLFFVVALLLVVADHELEPLSHSLLAAPHSMTELRMLLAKTVITVADILLRPAPHIQVSLYAGACVLMLWFQLRWAPHLSAWINCLRAGLNAILAWISVTLMAVTFSVSWAVDDSPGSHSHFTWTPWRTRQIWTMLMAGGVPVAFLAGMGAMYWRLHHAWRTALKFANADPAARPRSIHTFFDDFDVEVAARIGRVFDAEGAPADPAALDVTEAVLRAGVAMFPASPYLHIVYSNFLIEVRKNNAAGWAQLEMARKLEPNLSYQFSIFTREQEHKQKSAAGSSGEQAVDLVSYVEFQKNYRALLEYHRAALEANREFWRLVMRDTVPLSSMSHSFAVIDAMEGAAAHTYRLVLDRYPRNAKLLRSYGRFLENVRNDPWTAAKYYAEAEKQEELAASAVPEIALTVGEGGEANASVLAALGDKDNAIVTINATGIIQMANKAAQKLLGYKKGELEGKNVNVLMPPPFNARHNGYLKAYQNTGRAHILDSTVEVVALHKDRHIIPVSVCVSKASGSGADATFMAVIRPVAPAVDEMKAWLLPSGGVLCVDQGFVDYTGWGTGDLVGRALSSIALDPGEVESVVGQAAKSSAQELKKGITSGTLQFKHKYGGQVGLTLRLVLGGSEGQRLLVARMAPTEEARLMLAVDHKGRISYANTGLAALLGLKLAALRARDFAALLPPPYNVLHGKWLKEAELLDARQAPGSCRNGATVHLLSANGTPVPVRAAISHHTGSLGQGASWAVAITRSSEAAAASERRLQLRVRLDGTIASASGGTSGSLFGCDPARLAGTRLDALVDVFWEHSKAALLMRSHATPGTSWRVGVGKVEEAAAEAAARAAAQAASGRTMMRQPSRQAGGKVKAAIMTVAVVSAVAEEEGGGPENGDSGEGGGTAAEADGAALVVSLWRADLVSAVVELGSGCTIVRADPCVGRLFGVQSTSMLQHHLNKYVSLPSSTTLEDVMGIGDSKKGGMKKAHTHRIGPRRQLQARHPDGRPLLISLQAVPKDGSSLARLVAVLKPVTPAKGSPHMLQELIAALNQATTAGADGEMARSAAGGDGNSSHGLDEALPEAGADAAGGGGPSGRVPGLPLGEVALLSTGGGADDAAPTTRRGAERDPATARGVELDVAGGETARGASSRRVGKGGEVPAKAKPQLTEAEREEEREAELAARGSSKARAWLESGFHHALADEGEVQLPGAVRGEGSGGEEDEATEVASEPEAKESQPQGAGVGFAAGSEAEGAPSASDVTGGGGGGGGGDFARGKRLRRLLRVLNSYATVKTLNTFNSRILVMSCGVLALHVAAFVTIMAALANEESFLHEVDATGVLMDSLHRSCSFARIIEAAQRDYGYTGADMPVYATLMNGELDKLEALHQGLYLGFKRLRAIEVPAIRTLWHDPLLNITRFDGGGNGTVGVDSLFNIGEMLLAAGREVAHLGATRATAPLAENSRWRFLLANGPNSAYGAYLRSLNLMTLRAQSSVVSLQKLVLVLLVVEGVGICIGTVAALLSILAGLTAHRATVFSVFLAVPNAALRALANKSTAIGDDEDDSDDEEVRAAETEMELKRKSRDKAHAEADEEPAGAEGDGEGARAASGAGSMRRRVSIAGKGIAAAGATSLARVTKGVLSLDSLLGVDIKERQAMLFNGKRLQTSSRDAYKLMWPFLLWGILVIGMYGVSYAAFSSINRGGISIKLGHRTQAQASRVAFYVGEATLAPTAAERAAVQPRLASEARLLGRVYGAHLYGGPTLPDSVADGSKDAYDGALFRSPRHADLLFRTSGCMRQDASSCAAEGSPWYAVSQHGIDPMMRRLAEEAELLAHDNASTITPDDANSRYAYVWTVAAWDLHDGVQQLLAVYLHEELVAFASERAVHIALLGLAVVCIGAFLLLLFRPFLARVRKEGRRVAELLVQLPAEIDTDTLVVALTDRTRAAARQPVSSDGGAAWQARFGAAAAASTPTVPLLLGGGYAGEGGGERVFSPRGAQGPQGGWHSGGDAQLGHGGDGMRRRLGGGRRIAPE</sequence>
<feature type="compositionally biased region" description="Basic and acidic residues" evidence="7">
    <location>
        <begin position="1377"/>
        <end position="1388"/>
    </location>
</feature>
<dbReference type="InParanoid" id="A0A2V0P854"/>
<dbReference type="InterPro" id="IPR013767">
    <property type="entry name" value="PAS_fold"/>
</dbReference>
<keyword evidence="1" id="KW-0157">Chromophore</keyword>
<proteinExistence type="predicted"/>
<gene>
    <name evidence="10" type="ORF">Rsub_08721</name>
</gene>
<evidence type="ECO:0000313" key="10">
    <source>
        <dbReference type="EMBL" id="GBF95739.1"/>
    </source>
</evidence>
<comment type="caution">
    <text evidence="10">The sequence shown here is derived from an EMBL/GenBank/DDBJ whole genome shotgun (WGS) entry which is preliminary data.</text>
</comment>
<feature type="compositionally biased region" description="Basic residues" evidence="7">
    <location>
        <begin position="1190"/>
        <end position="1202"/>
    </location>
</feature>
<protein>
    <recommendedName>
        <fullName evidence="9">PAS domain-containing protein</fullName>
    </recommendedName>
</protein>
<evidence type="ECO:0000256" key="3">
    <source>
        <dbReference type="ARBA" id="ARBA00022679"/>
    </source>
</evidence>
<dbReference type="InterPro" id="IPR035965">
    <property type="entry name" value="PAS-like_dom_sf"/>
</dbReference>
<evidence type="ECO:0000256" key="6">
    <source>
        <dbReference type="ARBA" id="ARBA00022840"/>
    </source>
</evidence>
<dbReference type="GO" id="GO:0005524">
    <property type="term" value="F:ATP binding"/>
    <property type="evidence" value="ECO:0007669"/>
    <property type="project" value="UniProtKB-KW"/>
</dbReference>
<dbReference type="GO" id="GO:0009881">
    <property type="term" value="F:photoreceptor activity"/>
    <property type="evidence" value="ECO:0007669"/>
    <property type="project" value="UniProtKB-KW"/>
</dbReference>
<feature type="transmembrane region" description="Helical" evidence="8">
    <location>
        <begin position="158"/>
        <end position="182"/>
    </location>
</feature>
<feature type="region of interest" description="Disordered" evidence="7">
    <location>
        <begin position="1185"/>
        <end position="1208"/>
    </location>
</feature>
<keyword evidence="3" id="KW-0808">Transferase</keyword>
<feature type="transmembrane region" description="Helical" evidence="8">
    <location>
        <begin position="212"/>
        <end position="235"/>
    </location>
</feature>
<feature type="transmembrane region" description="Helical" evidence="8">
    <location>
        <begin position="120"/>
        <end position="146"/>
    </location>
</feature>
<evidence type="ECO:0000313" key="11">
    <source>
        <dbReference type="Proteomes" id="UP000247498"/>
    </source>
</evidence>
<feature type="compositionally biased region" description="Acidic residues" evidence="7">
    <location>
        <begin position="1763"/>
        <end position="1773"/>
    </location>
</feature>
<dbReference type="InterPro" id="IPR057352">
    <property type="entry name" value="TPR_TmcB/C"/>
</dbReference>
<feature type="region of interest" description="Disordered" evidence="7">
    <location>
        <begin position="1409"/>
        <end position="1479"/>
    </location>
</feature>
<evidence type="ECO:0000256" key="2">
    <source>
        <dbReference type="ARBA" id="ARBA00022606"/>
    </source>
</evidence>
<dbReference type="PANTHER" id="PTHR31600">
    <property type="entry name" value="TINY MACROCYSTS PROTEIN B-RELATED"/>
    <property type="match status" value="1"/>
</dbReference>
<dbReference type="GO" id="GO:0006355">
    <property type="term" value="P:regulation of DNA-templated transcription"/>
    <property type="evidence" value="ECO:0007669"/>
    <property type="project" value="InterPro"/>
</dbReference>
<evidence type="ECO:0000259" key="9">
    <source>
        <dbReference type="PROSITE" id="PS50112"/>
    </source>
</evidence>
<dbReference type="SMART" id="SM00091">
    <property type="entry name" value="PAS"/>
    <property type="match status" value="2"/>
</dbReference>
<feature type="transmembrane region" description="Helical" evidence="8">
    <location>
        <begin position="2088"/>
        <end position="2109"/>
    </location>
</feature>
<evidence type="ECO:0000256" key="7">
    <source>
        <dbReference type="SAM" id="MobiDB-lite"/>
    </source>
</evidence>
<dbReference type="GO" id="GO:0016301">
    <property type="term" value="F:kinase activity"/>
    <property type="evidence" value="ECO:0007669"/>
    <property type="project" value="UniProtKB-KW"/>
</dbReference>
<dbReference type="Proteomes" id="UP000247498">
    <property type="component" value="Unassembled WGS sequence"/>
</dbReference>
<feature type="transmembrane region" description="Helical" evidence="8">
    <location>
        <begin position="1509"/>
        <end position="1532"/>
    </location>
</feature>
<keyword evidence="8" id="KW-0812">Transmembrane</keyword>
<dbReference type="Pfam" id="PF25474">
    <property type="entry name" value="TPR_TmcB"/>
    <property type="match status" value="1"/>
</dbReference>
<feature type="compositionally biased region" description="Gly residues" evidence="7">
    <location>
        <begin position="1469"/>
        <end position="1479"/>
    </location>
</feature>
<dbReference type="Gene3D" id="3.30.450.20">
    <property type="entry name" value="PAS domain"/>
    <property type="match status" value="2"/>
</dbReference>
<reference evidence="10 11" key="1">
    <citation type="journal article" date="2018" name="Sci. Rep.">
        <title>Raphidocelis subcapitata (=Pseudokirchneriella subcapitata) provides an insight into genome evolution and environmental adaptations in the Sphaeropleales.</title>
        <authorList>
            <person name="Suzuki S."/>
            <person name="Yamaguchi H."/>
            <person name="Nakajima N."/>
            <person name="Kawachi M."/>
        </authorList>
    </citation>
    <scope>NUCLEOTIDE SEQUENCE [LARGE SCALE GENOMIC DNA]</scope>
    <source>
        <strain evidence="10 11">NIES-35</strain>
    </source>
</reference>
<evidence type="ECO:0000256" key="8">
    <source>
        <dbReference type="SAM" id="Phobius"/>
    </source>
</evidence>
<keyword evidence="11" id="KW-1185">Reference proteome</keyword>
<dbReference type="InterPro" id="IPR000014">
    <property type="entry name" value="PAS"/>
</dbReference>
<organism evidence="10 11">
    <name type="scientific">Raphidocelis subcapitata</name>
    <dbReference type="NCBI Taxonomy" id="307507"/>
    <lineage>
        <taxon>Eukaryota</taxon>
        <taxon>Viridiplantae</taxon>
        <taxon>Chlorophyta</taxon>
        <taxon>core chlorophytes</taxon>
        <taxon>Chlorophyceae</taxon>
        <taxon>CS clade</taxon>
        <taxon>Sphaeropleales</taxon>
        <taxon>Selenastraceae</taxon>
        <taxon>Raphidocelis</taxon>
    </lineage>
</organism>
<keyword evidence="5" id="KW-0418">Kinase</keyword>
<feature type="transmembrane region" description="Helical" evidence="8">
    <location>
        <begin position="310"/>
        <end position="334"/>
    </location>
</feature>
<dbReference type="OrthoDB" id="542352at2759"/>
<dbReference type="PROSITE" id="PS50112">
    <property type="entry name" value="PAS"/>
    <property type="match status" value="1"/>
</dbReference>
<feature type="transmembrane region" description="Helical" evidence="8">
    <location>
        <begin position="69"/>
        <end position="87"/>
    </location>
</feature>
<feature type="compositionally biased region" description="Low complexity" evidence="7">
    <location>
        <begin position="1452"/>
        <end position="1466"/>
    </location>
</feature>
<dbReference type="FunFam" id="3.30.450.20:FF:000060">
    <property type="entry name" value="Sensor protein FixL"/>
    <property type="match status" value="1"/>
</dbReference>
<dbReference type="InterPro" id="IPR052994">
    <property type="entry name" value="Tiny_macrocysts_regulators"/>
</dbReference>
<dbReference type="SUPFAM" id="SSF55785">
    <property type="entry name" value="PYP-like sensor domain (PAS domain)"/>
    <property type="match status" value="2"/>
</dbReference>